<protein>
    <recommendedName>
        <fullName evidence="3">Methyltransferase FkbM domain-containing protein</fullName>
    </recommendedName>
</protein>
<keyword evidence="2" id="KW-1185">Reference proteome</keyword>
<evidence type="ECO:0008006" key="3">
    <source>
        <dbReference type="Google" id="ProtNLM"/>
    </source>
</evidence>
<dbReference type="EMBL" id="JAJISD010000011">
    <property type="protein sequence ID" value="MCC8431688.1"/>
    <property type="molecule type" value="Genomic_DNA"/>
</dbReference>
<dbReference type="InterPro" id="IPR029063">
    <property type="entry name" value="SAM-dependent_MTases_sf"/>
</dbReference>
<name>A0ABS8L1F2_9HYPH</name>
<dbReference type="SUPFAM" id="SSF53335">
    <property type="entry name" value="S-adenosyl-L-methionine-dependent methyltransferases"/>
    <property type="match status" value="1"/>
</dbReference>
<accession>A0ABS8L1F2</accession>
<dbReference type="RefSeq" id="WP_230553118.1">
    <property type="nucleotide sequence ID" value="NZ_JAJISD010000011.1"/>
</dbReference>
<gene>
    <name evidence="1" type="ORF">LJ725_22155</name>
</gene>
<organism evidence="1 2">
    <name type="scientific">Reyranella aquatilis</name>
    <dbReference type="NCBI Taxonomy" id="2035356"/>
    <lineage>
        <taxon>Bacteria</taxon>
        <taxon>Pseudomonadati</taxon>
        <taxon>Pseudomonadota</taxon>
        <taxon>Alphaproteobacteria</taxon>
        <taxon>Hyphomicrobiales</taxon>
        <taxon>Reyranellaceae</taxon>
        <taxon>Reyranella</taxon>
    </lineage>
</organism>
<dbReference type="Proteomes" id="UP001198862">
    <property type="component" value="Unassembled WGS sequence"/>
</dbReference>
<proteinExistence type="predicted"/>
<evidence type="ECO:0000313" key="2">
    <source>
        <dbReference type="Proteomes" id="UP001198862"/>
    </source>
</evidence>
<reference evidence="1 2" key="1">
    <citation type="submission" date="2021-11" db="EMBL/GenBank/DDBJ databases">
        <authorList>
            <person name="Lee D.-H."/>
            <person name="Kim S.-B."/>
        </authorList>
    </citation>
    <scope>NUCLEOTIDE SEQUENCE [LARGE SCALE GENOMIC DNA]</scope>
    <source>
        <strain evidence="1 2">KCTC 52223</strain>
    </source>
</reference>
<comment type="caution">
    <text evidence="1">The sequence shown here is derived from an EMBL/GenBank/DDBJ whole genome shotgun (WGS) entry which is preliminary data.</text>
</comment>
<sequence>MPVIKVLPRGDSENNNALAKAYKNVYSQGGEDGILAEIFRIIGAQNKWCVEFGAWDGVFLSNTCNLIRNAGWSAVMIEGNPERCHQIRENYPGNNKVIPLCAMIGFEKGVDTIDYHLATTPIPKNFDLLSIDVDGIDWHIWESIVEYRPRVVVIEFNPTVPNCVVFIQDRDMSINEGCSAAALVELAKTKGYELIAVTNGNCFFAVKEEFDKFAGAGITDNRLSRMRTDRDNFIWCAYNGKIYQTLGRLSWFGKNYEFGPESLQFLSEYWFHGQFQGRPANTLERKDPHGPDLATPAGILRELHELRASRAKLKAEDFNARSKAAWAATKELCSRHTEYVAVAADSTPSALSSPQAKTD</sequence>
<evidence type="ECO:0000313" key="1">
    <source>
        <dbReference type="EMBL" id="MCC8431688.1"/>
    </source>
</evidence>